<evidence type="ECO:0000259" key="9">
    <source>
        <dbReference type="PROSITE" id="PS50303"/>
    </source>
</evidence>
<dbReference type="PANTHER" id="PTHR12537">
    <property type="entry name" value="RNA BINDING PROTEIN PUMILIO-RELATED"/>
    <property type="match status" value="1"/>
</dbReference>
<dbReference type="GO" id="GO:0003729">
    <property type="term" value="F:mRNA binding"/>
    <property type="evidence" value="ECO:0007669"/>
    <property type="project" value="TreeGrafter"/>
</dbReference>
<sequence>MSPEPTSVAALSRTSDLFPHHHHSLLFPKEYHHTKSIQSTTDKRTNTSSSSYLTTSLNNNSTTSETRENQDFRHIQRQRSLNGNHNMNNLQSQLHHPTLSSNRDRLSAEMHIERSSLDNNDRGSLDLLVAAAASLNISNNNISESENSSTGKRLEQKRIEHERQRYEQRQLFETKMKMLELQQLKEEQDLLESQSHSVSISAVSASAPNTPPSLITNDTRARSNTMPRLNTVSGNLTTNTNQFDSLHSESLPHTDVQQRSNTSSRSVPNSRRNSNESPEAPSYPGGERLNKKDKVSENVKKDFIHTSVELQGPPSQHRNATLTNASNNDNSVFPQFNGNFLLDEEGTNPSTSSSSYVCRYLQMNTDDDLFPVLIRRDSFPGMLSACSAALDLAPLPQSTPRHRCVDSFAFCQKPGEGDNCQLRSNRDQLGPLLSETQVSNKKTISTSTVNTNMSANNVNISSGMSYASDRKKLDNLNIDNNNNILISKSQRVPKLSSSYSTPNLASATRLLGCRSTNFNASAANDVLLETDNQISHQSPNVTTAGDITGNTVCRFYQQGYCQRGERCSYSHTHTFNGSGQANMNVTAQMVGYQGGVAYYSQYGNLLPSTTGYNYNQNLATLNSMRLVHPNSILSLSKMNQKRMSGDLEVNRFAGIMLEDLVGEIYSFCKDQHGCRYLQKKLEEKNEQYIGMIFNEVFSHFVELMTDPFGNYLCQKLLEYCNDDQRTIIIETVAPELVNISLNMHGTRAVQKMIEFLSTPQQFHSNGYVIKKQIRMVIAALNPNVVTLIKDLNGNHVIQKCLNRLSSEDNQFIYNIISKNCIEVATHRHGCCVLQRCIDHASETQKIQLVTEITYNALTLVQDPFGNYVVQYVLDLGDNRFADSLIRKFIGNVCSLSVQKFSSNVMEKCIRVAEPETRKFLIDEMLNRNQLDKLLRDSYANYVVQTSLDYADPIQRAQLTECIRPLLPFIRNTPYGKRIQGKLHREQQQQMQALSSLNMLGLPFHGLSNLGNFTGNFSSNMNGSIIGMNDYTTPGFRYI</sequence>
<organism evidence="10 11">
    <name type="scientific">Rhizophagus irregularis (strain DAOM 197198w)</name>
    <name type="common">Glomus intraradices</name>
    <dbReference type="NCBI Taxonomy" id="1432141"/>
    <lineage>
        <taxon>Eukaryota</taxon>
        <taxon>Fungi</taxon>
        <taxon>Fungi incertae sedis</taxon>
        <taxon>Mucoromycota</taxon>
        <taxon>Glomeromycotina</taxon>
        <taxon>Glomeromycetes</taxon>
        <taxon>Glomerales</taxon>
        <taxon>Glomeraceae</taxon>
        <taxon>Rhizophagus</taxon>
    </lineage>
</organism>
<feature type="repeat" description="Pumilio" evidence="5">
    <location>
        <begin position="659"/>
        <end position="694"/>
    </location>
</feature>
<keyword evidence="4 6" id="KW-0862">Zinc</keyword>
<protein>
    <submittedName>
        <fullName evidence="10">Puf4p</fullName>
    </submittedName>
</protein>
<feature type="repeat" description="Pumilio" evidence="5">
    <location>
        <begin position="814"/>
        <end position="850"/>
    </location>
</feature>
<dbReference type="SUPFAM" id="SSF48371">
    <property type="entry name" value="ARM repeat"/>
    <property type="match status" value="1"/>
</dbReference>
<dbReference type="Gene3D" id="1.25.10.10">
    <property type="entry name" value="Leucine-rich Repeat Variant"/>
    <property type="match status" value="1"/>
</dbReference>
<dbReference type="GO" id="GO:0005737">
    <property type="term" value="C:cytoplasm"/>
    <property type="evidence" value="ECO:0007669"/>
    <property type="project" value="TreeGrafter"/>
</dbReference>
<dbReference type="CDD" id="cd07920">
    <property type="entry name" value="Pumilio"/>
    <property type="match status" value="1"/>
</dbReference>
<dbReference type="PROSITE" id="PS50303">
    <property type="entry name" value="PUM_HD"/>
    <property type="match status" value="1"/>
</dbReference>
<evidence type="ECO:0000256" key="6">
    <source>
        <dbReference type="PROSITE-ProRule" id="PRU00723"/>
    </source>
</evidence>
<dbReference type="Pfam" id="PF00806">
    <property type="entry name" value="PUF"/>
    <property type="match status" value="8"/>
</dbReference>
<feature type="region of interest" description="Disordered" evidence="7">
    <location>
        <begin position="202"/>
        <end position="293"/>
    </location>
</feature>
<dbReference type="PROSITE" id="PS50103">
    <property type="entry name" value="ZF_C3H1"/>
    <property type="match status" value="1"/>
</dbReference>
<dbReference type="GO" id="GO:0008270">
    <property type="term" value="F:zinc ion binding"/>
    <property type="evidence" value="ECO:0007669"/>
    <property type="project" value="UniProtKB-KW"/>
</dbReference>
<feature type="compositionally biased region" description="Polar residues" evidence="7">
    <location>
        <begin position="212"/>
        <end position="245"/>
    </location>
</feature>
<dbReference type="STRING" id="1432141.A0A015IPH4"/>
<evidence type="ECO:0000256" key="7">
    <source>
        <dbReference type="SAM" id="MobiDB-lite"/>
    </source>
</evidence>
<feature type="repeat" description="Pumilio" evidence="5">
    <location>
        <begin position="731"/>
        <end position="770"/>
    </location>
</feature>
<feature type="compositionally biased region" description="Low complexity" evidence="7">
    <location>
        <begin position="46"/>
        <end position="64"/>
    </location>
</feature>
<dbReference type="PROSITE" id="PS50302">
    <property type="entry name" value="PUM"/>
    <property type="match status" value="7"/>
</dbReference>
<feature type="compositionally biased region" description="Basic and acidic residues" evidence="7">
    <location>
        <begin position="65"/>
        <end position="74"/>
    </location>
</feature>
<evidence type="ECO:0000313" key="10">
    <source>
        <dbReference type="EMBL" id="EXX59117.1"/>
    </source>
</evidence>
<dbReference type="InterPro" id="IPR011989">
    <property type="entry name" value="ARM-like"/>
</dbReference>
<dbReference type="SUPFAM" id="SSF90229">
    <property type="entry name" value="CCCH zinc finger"/>
    <property type="match status" value="1"/>
</dbReference>
<reference evidence="10 11" key="1">
    <citation type="submission" date="2014-02" db="EMBL/GenBank/DDBJ databases">
        <title>Single nucleus genome sequencing reveals high similarity among nuclei of an endomycorrhizal fungus.</title>
        <authorList>
            <person name="Lin K."/>
            <person name="Geurts R."/>
            <person name="Zhang Z."/>
            <person name="Limpens E."/>
            <person name="Saunders D.G."/>
            <person name="Mu D."/>
            <person name="Pang E."/>
            <person name="Cao H."/>
            <person name="Cha H."/>
            <person name="Lin T."/>
            <person name="Zhou Q."/>
            <person name="Shang Y."/>
            <person name="Li Y."/>
            <person name="Ivanov S."/>
            <person name="Sharma T."/>
            <person name="Velzen R.V."/>
            <person name="Ruijter N.D."/>
            <person name="Aanen D.K."/>
            <person name="Win J."/>
            <person name="Kamoun S."/>
            <person name="Bisseling T."/>
            <person name="Huang S."/>
        </authorList>
    </citation>
    <scope>NUCLEOTIDE SEQUENCE [LARGE SCALE GENOMIC DNA]</scope>
    <source>
        <strain evidence="11">DAOM197198w</strain>
    </source>
</reference>
<evidence type="ECO:0000256" key="5">
    <source>
        <dbReference type="PROSITE-ProRule" id="PRU00317"/>
    </source>
</evidence>
<feature type="compositionally biased region" description="Polar residues" evidence="7">
    <location>
        <begin position="313"/>
        <end position="330"/>
    </location>
</feature>
<comment type="caution">
    <text evidence="10">The sequence shown here is derived from an EMBL/GenBank/DDBJ whole genome shotgun (WGS) entry which is preliminary data.</text>
</comment>
<evidence type="ECO:0000256" key="2">
    <source>
        <dbReference type="ARBA" id="ARBA00022737"/>
    </source>
</evidence>
<dbReference type="Pfam" id="PF00642">
    <property type="entry name" value="zf-CCCH"/>
    <property type="match status" value="1"/>
</dbReference>
<feature type="zinc finger region" description="C3H1-type" evidence="6">
    <location>
        <begin position="547"/>
        <end position="574"/>
    </location>
</feature>
<dbReference type="OrthoDB" id="668540at2759"/>
<evidence type="ECO:0000313" key="11">
    <source>
        <dbReference type="Proteomes" id="UP000022910"/>
    </source>
</evidence>
<keyword evidence="2" id="KW-0677">Repeat</keyword>
<dbReference type="GO" id="GO:0010608">
    <property type="term" value="P:post-transcriptional regulation of gene expression"/>
    <property type="evidence" value="ECO:0007669"/>
    <property type="project" value="TreeGrafter"/>
</dbReference>
<dbReference type="PANTHER" id="PTHR12537:SF13">
    <property type="entry name" value="PUMILIO HOMOLOGY DOMAIN FAMILY MEMBER 4"/>
    <property type="match status" value="1"/>
</dbReference>
<evidence type="ECO:0000256" key="4">
    <source>
        <dbReference type="ARBA" id="ARBA00022833"/>
    </source>
</evidence>
<dbReference type="SMART" id="SM00356">
    <property type="entry name" value="ZnF_C3H1"/>
    <property type="match status" value="1"/>
</dbReference>
<feature type="domain" description="PUM-HD" evidence="9">
    <location>
        <begin position="638"/>
        <end position="986"/>
    </location>
</feature>
<dbReference type="InterPro" id="IPR033133">
    <property type="entry name" value="PUM-HD"/>
</dbReference>
<dbReference type="AlphaFoldDB" id="A0A015IPH4"/>
<feature type="repeat" description="Pumilio" evidence="5">
    <location>
        <begin position="695"/>
        <end position="730"/>
    </location>
</feature>
<name>A0A015IPH4_RHIIW</name>
<dbReference type="InterPro" id="IPR001313">
    <property type="entry name" value="Pumilio_RNA-bd_rpt"/>
</dbReference>
<gene>
    <name evidence="10" type="ORF">RirG_191690</name>
</gene>
<feature type="repeat" description="Pumilio" evidence="5">
    <location>
        <begin position="923"/>
        <end position="960"/>
    </location>
</feature>
<dbReference type="SMART" id="SM00025">
    <property type="entry name" value="Pumilio"/>
    <property type="match status" value="8"/>
</dbReference>
<proteinExistence type="predicted"/>
<dbReference type="InterPro" id="IPR036855">
    <property type="entry name" value="Znf_CCCH_sf"/>
</dbReference>
<feature type="repeat" description="Pumilio" evidence="5">
    <location>
        <begin position="887"/>
        <end position="922"/>
    </location>
</feature>
<feature type="region of interest" description="Disordered" evidence="7">
    <location>
        <begin position="305"/>
        <end position="330"/>
    </location>
</feature>
<feature type="compositionally biased region" description="Low complexity" evidence="7">
    <location>
        <begin position="259"/>
        <end position="277"/>
    </location>
</feature>
<feature type="region of interest" description="Disordered" evidence="7">
    <location>
        <begin position="29"/>
        <end position="102"/>
    </location>
</feature>
<feature type="repeat" description="Pumilio" evidence="5">
    <location>
        <begin position="851"/>
        <end position="886"/>
    </location>
</feature>
<dbReference type="InterPro" id="IPR016024">
    <property type="entry name" value="ARM-type_fold"/>
</dbReference>
<dbReference type="EMBL" id="JEMT01026530">
    <property type="protein sequence ID" value="EXX59117.1"/>
    <property type="molecule type" value="Genomic_DNA"/>
</dbReference>
<dbReference type="Proteomes" id="UP000022910">
    <property type="component" value="Unassembled WGS sequence"/>
</dbReference>
<dbReference type="InterPro" id="IPR033712">
    <property type="entry name" value="Pumilio_RNA-bd"/>
</dbReference>
<feature type="domain" description="C3H1-type" evidence="8">
    <location>
        <begin position="547"/>
        <end position="574"/>
    </location>
</feature>
<dbReference type="InterPro" id="IPR000571">
    <property type="entry name" value="Znf_CCCH"/>
</dbReference>
<dbReference type="Gene3D" id="4.10.1000.10">
    <property type="entry name" value="Zinc finger, CCCH-type"/>
    <property type="match status" value="1"/>
</dbReference>
<keyword evidence="11" id="KW-1185">Reference proteome</keyword>
<evidence type="ECO:0000259" key="8">
    <source>
        <dbReference type="PROSITE" id="PS50103"/>
    </source>
</evidence>
<accession>A0A015IPH4</accession>
<dbReference type="FunFam" id="1.25.10.10:FF:000237">
    <property type="entry name" value="Pumilio homolog 9"/>
    <property type="match status" value="1"/>
</dbReference>
<evidence type="ECO:0000256" key="3">
    <source>
        <dbReference type="ARBA" id="ARBA00022771"/>
    </source>
</evidence>
<evidence type="ECO:0000256" key="1">
    <source>
        <dbReference type="ARBA" id="ARBA00022723"/>
    </source>
</evidence>
<feature type="compositionally biased region" description="Polar residues" evidence="7">
    <location>
        <begin position="78"/>
        <end position="101"/>
    </location>
</feature>
<keyword evidence="1 6" id="KW-0479">Metal-binding</keyword>
<keyword evidence="3 6" id="KW-0863">Zinc-finger</keyword>